<feature type="compositionally biased region" description="Basic and acidic residues" evidence="1">
    <location>
        <begin position="53"/>
        <end position="67"/>
    </location>
</feature>
<reference evidence="3" key="1">
    <citation type="submission" date="2022-10" db="EMBL/GenBank/DDBJ databases">
        <title>Genome assembly of Pristionchus species.</title>
        <authorList>
            <person name="Yoshida K."/>
            <person name="Sommer R.J."/>
        </authorList>
    </citation>
    <scope>NUCLEOTIDE SEQUENCE [LARGE SCALE GENOMIC DNA]</scope>
    <source>
        <strain evidence="3">RS5460</strain>
    </source>
</reference>
<evidence type="ECO:0000313" key="3">
    <source>
        <dbReference type="Proteomes" id="UP001328107"/>
    </source>
</evidence>
<evidence type="ECO:0000313" key="2">
    <source>
        <dbReference type="EMBL" id="GMR43427.1"/>
    </source>
</evidence>
<dbReference type="Proteomes" id="UP001328107">
    <property type="component" value="Unassembled WGS sequence"/>
</dbReference>
<feature type="compositionally biased region" description="Basic residues" evidence="1">
    <location>
        <begin position="68"/>
        <end position="96"/>
    </location>
</feature>
<organism evidence="2 3">
    <name type="scientific">Pristionchus mayeri</name>
    <dbReference type="NCBI Taxonomy" id="1317129"/>
    <lineage>
        <taxon>Eukaryota</taxon>
        <taxon>Metazoa</taxon>
        <taxon>Ecdysozoa</taxon>
        <taxon>Nematoda</taxon>
        <taxon>Chromadorea</taxon>
        <taxon>Rhabditida</taxon>
        <taxon>Rhabditina</taxon>
        <taxon>Diplogasteromorpha</taxon>
        <taxon>Diplogasteroidea</taxon>
        <taxon>Neodiplogasteridae</taxon>
        <taxon>Pristionchus</taxon>
    </lineage>
</organism>
<protein>
    <submittedName>
        <fullName evidence="2">Uncharacterized protein</fullName>
    </submittedName>
</protein>
<feature type="region of interest" description="Disordered" evidence="1">
    <location>
        <begin position="1"/>
        <end position="116"/>
    </location>
</feature>
<comment type="caution">
    <text evidence="2">The sequence shown here is derived from an EMBL/GenBank/DDBJ whole genome shotgun (WGS) entry which is preliminary data.</text>
</comment>
<dbReference type="EMBL" id="BTRK01000003">
    <property type="protein sequence ID" value="GMR43427.1"/>
    <property type="molecule type" value="Genomic_DNA"/>
</dbReference>
<name>A0AAN5CGH3_9BILA</name>
<feature type="compositionally biased region" description="Pro residues" evidence="1">
    <location>
        <begin position="8"/>
        <end position="18"/>
    </location>
</feature>
<accession>A0AAN5CGH3</accession>
<proteinExistence type="predicted"/>
<gene>
    <name evidence="2" type="ORF">PMAYCL1PPCAC_13622</name>
</gene>
<evidence type="ECO:0000256" key="1">
    <source>
        <dbReference type="SAM" id="MobiDB-lite"/>
    </source>
</evidence>
<keyword evidence="3" id="KW-1185">Reference proteome</keyword>
<sequence length="116" mass="13716">SGQAPVQAPAPAPEPIPVPTKRSSLAFDRERTGLLSQEASEGAASRRRGPSRKVPEKEKSERTPSRDQRRRRRTIRTRRRTRRRRKRKRRRRRRQRGWTQLKRIDPLSIPPRVHTC</sequence>
<feature type="non-terminal residue" evidence="2">
    <location>
        <position position="1"/>
    </location>
</feature>
<dbReference type="AlphaFoldDB" id="A0AAN5CGH3"/>